<dbReference type="Pfam" id="PF00005">
    <property type="entry name" value="ABC_tran"/>
    <property type="match status" value="1"/>
</dbReference>
<protein>
    <submittedName>
        <fullName evidence="4">Ferric iron ABC transporter, ATP-binding protein</fullName>
    </submittedName>
</protein>
<comment type="caution">
    <text evidence="4">The sequence shown here is derived from an EMBL/GenBank/DDBJ whole genome shotgun (WGS) entry which is preliminary data.</text>
</comment>
<reference evidence="5" key="1">
    <citation type="journal article" date="2018" name="Sci. Rep.">
        <title>Lignite coal burning seam in the remote Altai Mountains harbors a hydrogen-driven thermophilic microbial community.</title>
        <authorList>
            <person name="Kadnikov V.V."/>
            <person name="Mardanov A.V."/>
            <person name="Ivasenko D.A."/>
            <person name="Antsiferov D.V."/>
            <person name="Beletsky A.V."/>
            <person name="Karnachuk O.V."/>
            <person name="Ravin N.V."/>
        </authorList>
    </citation>
    <scope>NUCLEOTIDE SEQUENCE [LARGE SCALE GENOMIC DNA]</scope>
</reference>
<feature type="domain" description="ABC transporter" evidence="3">
    <location>
        <begin position="2"/>
        <end position="206"/>
    </location>
</feature>
<dbReference type="EMBL" id="PEBX01000157">
    <property type="protein sequence ID" value="PTQ55246.1"/>
    <property type="molecule type" value="Genomic_DNA"/>
</dbReference>
<dbReference type="PANTHER" id="PTHR24220:SF86">
    <property type="entry name" value="ABC TRANSPORTER ABCH.1"/>
    <property type="match status" value="1"/>
</dbReference>
<dbReference type="PANTHER" id="PTHR24220">
    <property type="entry name" value="IMPORT ATP-BINDING PROTEIN"/>
    <property type="match status" value="1"/>
</dbReference>
<dbReference type="SUPFAM" id="SSF52540">
    <property type="entry name" value="P-loop containing nucleoside triphosphate hydrolases"/>
    <property type="match status" value="1"/>
</dbReference>
<dbReference type="GO" id="GO:0016887">
    <property type="term" value="F:ATP hydrolysis activity"/>
    <property type="evidence" value="ECO:0007669"/>
    <property type="project" value="InterPro"/>
</dbReference>
<keyword evidence="1" id="KW-0547">Nucleotide-binding</keyword>
<accession>A0A2R6XXU5</accession>
<sequence length="206" mass="23174">MIILDEATKTIGGRTLLDRVNFTFEAHGRYVIYGPSGIGKTTLLNLIAGYDALSGGRIIVQEGAQIQYLFQESLLFSNLSVEENMRIKWLSRKQAEDNGNTFQNRIRAALATFFSHVDGILSQKIYTLSGGERRRVELAQVVLSTPDILLLDEPTANLDPENKIHMIRMIGEAFPKTTHIIVSHDDHSFFEGYRHLKLREGTLVDA</sequence>
<evidence type="ECO:0000256" key="1">
    <source>
        <dbReference type="ARBA" id="ARBA00022741"/>
    </source>
</evidence>
<evidence type="ECO:0000259" key="3">
    <source>
        <dbReference type="PROSITE" id="PS50893"/>
    </source>
</evidence>
<organism evidence="4 5">
    <name type="scientific">Candidatus Carbonibacillus altaicus</name>
    <dbReference type="NCBI Taxonomy" id="2163959"/>
    <lineage>
        <taxon>Bacteria</taxon>
        <taxon>Bacillati</taxon>
        <taxon>Bacillota</taxon>
        <taxon>Bacilli</taxon>
        <taxon>Bacillales</taxon>
        <taxon>Candidatus Carbonibacillus</taxon>
    </lineage>
</organism>
<evidence type="ECO:0000313" key="5">
    <source>
        <dbReference type="Proteomes" id="UP000244338"/>
    </source>
</evidence>
<dbReference type="InterPro" id="IPR003439">
    <property type="entry name" value="ABC_transporter-like_ATP-bd"/>
</dbReference>
<keyword evidence="2 4" id="KW-0067">ATP-binding</keyword>
<name>A0A2R6XXU5_9BACL</name>
<dbReference type="InterPro" id="IPR017871">
    <property type="entry name" value="ABC_transporter-like_CS"/>
</dbReference>
<proteinExistence type="predicted"/>
<dbReference type="GO" id="GO:0005886">
    <property type="term" value="C:plasma membrane"/>
    <property type="evidence" value="ECO:0007669"/>
    <property type="project" value="TreeGrafter"/>
</dbReference>
<dbReference type="GO" id="GO:0005524">
    <property type="term" value="F:ATP binding"/>
    <property type="evidence" value="ECO:0007669"/>
    <property type="project" value="UniProtKB-KW"/>
</dbReference>
<gene>
    <name evidence="4" type="ORF">BSOLF_2834</name>
</gene>
<dbReference type="InterPro" id="IPR015854">
    <property type="entry name" value="ABC_transpr_LolD-like"/>
</dbReference>
<dbReference type="InterPro" id="IPR027417">
    <property type="entry name" value="P-loop_NTPase"/>
</dbReference>
<dbReference type="GO" id="GO:0022857">
    <property type="term" value="F:transmembrane transporter activity"/>
    <property type="evidence" value="ECO:0007669"/>
    <property type="project" value="TreeGrafter"/>
</dbReference>
<dbReference type="PROSITE" id="PS00211">
    <property type="entry name" value="ABC_TRANSPORTER_1"/>
    <property type="match status" value="1"/>
</dbReference>
<evidence type="ECO:0000313" key="4">
    <source>
        <dbReference type="EMBL" id="PTQ55246.1"/>
    </source>
</evidence>
<dbReference type="InterPro" id="IPR003593">
    <property type="entry name" value="AAA+_ATPase"/>
</dbReference>
<dbReference type="Proteomes" id="UP000244338">
    <property type="component" value="Unassembled WGS sequence"/>
</dbReference>
<dbReference type="SMART" id="SM00382">
    <property type="entry name" value="AAA"/>
    <property type="match status" value="1"/>
</dbReference>
<dbReference type="PROSITE" id="PS50893">
    <property type="entry name" value="ABC_TRANSPORTER_2"/>
    <property type="match status" value="1"/>
</dbReference>
<evidence type="ECO:0000256" key="2">
    <source>
        <dbReference type="ARBA" id="ARBA00022840"/>
    </source>
</evidence>
<dbReference type="AlphaFoldDB" id="A0A2R6XXU5"/>
<dbReference type="Gene3D" id="3.40.50.300">
    <property type="entry name" value="P-loop containing nucleotide triphosphate hydrolases"/>
    <property type="match status" value="1"/>
</dbReference>